<dbReference type="EMBL" id="QXFU01001326">
    <property type="protein sequence ID" value="KAE9004885.1"/>
    <property type="molecule type" value="Genomic_DNA"/>
</dbReference>
<evidence type="ECO:0000313" key="4">
    <source>
        <dbReference type="Proteomes" id="UP000434957"/>
    </source>
</evidence>
<keyword evidence="4" id="KW-1185">Reference proteome</keyword>
<name>A0A6A4FME8_9STRA</name>
<dbReference type="AlphaFoldDB" id="A0A6A4FME8"/>
<evidence type="ECO:0000256" key="1">
    <source>
        <dbReference type="SAM" id="SignalP"/>
    </source>
</evidence>
<proteinExistence type="predicted"/>
<evidence type="ECO:0000313" key="5">
    <source>
        <dbReference type="Proteomes" id="UP000435112"/>
    </source>
</evidence>
<dbReference type="Proteomes" id="UP000434957">
    <property type="component" value="Unassembled WGS sequence"/>
</dbReference>
<organism evidence="3 4">
    <name type="scientific">Phytophthora rubi</name>
    <dbReference type="NCBI Taxonomy" id="129364"/>
    <lineage>
        <taxon>Eukaryota</taxon>
        <taxon>Sar</taxon>
        <taxon>Stramenopiles</taxon>
        <taxon>Oomycota</taxon>
        <taxon>Peronosporomycetes</taxon>
        <taxon>Peronosporales</taxon>
        <taxon>Peronosporaceae</taxon>
        <taxon>Phytophthora</taxon>
    </lineage>
</organism>
<dbReference type="Proteomes" id="UP000435112">
    <property type="component" value="Unassembled WGS sequence"/>
</dbReference>
<comment type="caution">
    <text evidence="3">The sequence shown here is derived from an EMBL/GenBank/DDBJ whole genome shotgun (WGS) entry which is preliminary data.</text>
</comment>
<dbReference type="EMBL" id="QXFT01000351">
    <property type="protein sequence ID" value="KAE9346418.1"/>
    <property type="molecule type" value="Genomic_DNA"/>
</dbReference>
<evidence type="ECO:0000313" key="2">
    <source>
        <dbReference type="EMBL" id="KAE9004885.1"/>
    </source>
</evidence>
<sequence>MFCICVISGFLRPGLLWQPGPPPTGSHAGRDCLLLGGDFAMKRCKPPAAAGFYISDLTPCIKSHVAFAKSDRFNIIPYTFLYANIQRPHLCRGHCVDNHLYKLDCG</sequence>
<reference evidence="3 4" key="1">
    <citation type="submission" date="2018-08" db="EMBL/GenBank/DDBJ databases">
        <title>Genomic investigation of the strawberry pathogen Phytophthora fragariae indicates pathogenicity is determined by transcriptional variation in three key races.</title>
        <authorList>
            <person name="Adams T.M."/>
            <person name="Armitage A.D."/>
            <person name="Sobczyk M.K."/>
            <person name="Bates H.J."/>
            <person name="Dunwell J.M."/>
            <person name="Nellist C.F."/>
            <person name="Harrison R.J."/>
        </authorList>
    </citation>
    <scope>NUCLEOTIDE SEQUENCE [LARGE SCALE GENOMIC DNA]</scope>
    <source>
        <strain evidence="2 5">SCRP324</strain>
        <strain evidence="3 4">SCRP333</strain>
    </source>
</reference>
<accession>A0A6A4FME8</accession>
<feature type="signal peptide" evidence="1">
    <location>
        <begin position="1"/>
        <end position="17"/>
    </location>
</feature>
<feature type="chain" id="PRO_5036381394" evidence="1">
    <location>
        <begin position="18"/>
        <end position="106"/>
    </location>
</feature>
<gene>
    <name evidence="2" type="ORF">PR002_g16932</name>
    <name evidence="3" type="ORF">PR003_g7446</name>
</gene>
<evidence type="ECO:0000313" key="3">
    <source>
        <dbReference type="EMBL" id="KAE9346418.1"/>
    </source>
</evidence>
<protein>
    <submittedName>
        <fullName evidence="3">Uncharacterized protein</fullName>
    </submittedName>
</protein>
<keyword evidence="1" id="KW-0732">Signal</keyword>